<accession>A0AAJ1HSZ3</accession>
<dbReference type="EMBL" id="JAQONE010000003">
    <property type="protein sequence ID" value="MDC2828962.1"/>
    <property type="molecule type" value="Genomic_DNA"/>
</dbReference>
<reference evidence="1" key="1">
    <citation type="submission" date="2023-01" db="EMBL/GenBank/DDBJ databases">
        <title>Genome analysis of 13 Lactobacillus isolated from gut of wild boar.</title>
        <authorList>
            <person name="Papp P."/>
            <person name="Libisch B."/>
            <person name="Nagy T."/>
            <person name="Olasz F."/>
        </authorList>
    </citation>
    <scope>NUCLEOTIDE SEQUENCE</scope>
    <source>
        <strain evidence="1">F146</strain>
    </source>
</reference>
<proteinExistence type="predicted"/>
<evidence type="ECO:0000313" key="1">
    <source>
        <dbReference type="EMBL" id="MDC2828962.1"/>
    </source>
</evidence>
<dbReference type="Proteomes" id="UP001220670">
    <property type="component" value="Unassembled WGS sequence"/>
</dbReference>
<evidence type="ECO:0000313" key="2">
    <source>
        <dbReference type="Proteomes" id="UP001220670"/>
    </source>
</evidence>
<gene>
    <name evidence="1" type="ORF">PO250_01250</name>
</gene>
<dbReference type="AlphaFoldDB" id="A0AAJ1HSZ3"/>
<dbReference type="RefSeq" id="WP_272225690.1">
    <property type="nucleotide sequence ID" value="NZ_JAQONE010000003.1"/>
</dbReference>
<sequence>MSSLEQLFKMPLVMGFSHPTYGEHKKHCLFGCELCNDRRFFEKLILKKEKQSISGLNSVEVEKYRKMNDHDDNIRYWYPNRREALDGKGNIILDCYFFLKAHNFNDNDIKRYFRINSDNFQIWKKENCPNWKQSSQYDEPMAAAMSRYKNNHDHTTAHRN</sequence>
<name>A0AAJ1HSZ3_LIMMU</name>
<comment type="caution">
    <text evidence="1">The sequence shown here is derived from an EMBL/GenBank/DDBJ whole genome shotgun (WGS) entry which is preliminary data.</text>
</comment>
<organism evidence="1 2">
    <name type="scientific">Limosilactobacillus mucosae</name>
    <name type="common">Lactobacillus mucosae</name>
    <dbReference type="NCBI Taxonomy" id="97478"/>
    <lineage>
        <taxon>Bacteria</taxon>
        <taxon>Bacillati</taxon>
        <taxon>Bacillota</taxon>
        <taxon>Bacilli</taxon>
        <taxon>Lactobacillales</taxon>
        <taxon>Lactobacillaceae</taxon>
        <taxon>Limosilactobacillus</taxon>
    </lineage>
</organism>
<protein>
    <submittedName>
        <fullName evidence="1">Uncharacterized protein</fullName>
    </submittedName>
</protein>